<dbReference type="RefSeq" id="WP_313819560.1">
    <property type="nucleotide sequence ID" value="NZ_CP016491.1"/>
</dbReference>
<name>A0AAW8WBL5_LACPE</name>
<dbReference type="EMBL" id="JAVLAO010000001">
    <property type="protein sequence ID" value="MDT7038970.1"/>
    <property type="molecule type" value="Genomic_DNA"/>
</dbReference>
<dbReference type="AlphaFoldDB" id="A0AAW8WBL5"/>
<dbReference type="Proteomes" id="UP001263852">
    <property type="component" value="Unassembled WGS sequence"/>
</dbReference>
<dbReference type="InterPro" id="IPR038056">
    <property type="entry name" value="YjbR-like_sf"/>
</dbReference>
<evidence type="ECO:0000313" key="2">
    <source>
        <dbReference type="Proteomes" id="UP001263852"/>
    </source>
</evidence>
<reference evidence="1" key="1">
    <citation type="submission" date="2023-08" db="EMBL/GenBank/DDBJ databases">
        <authorList>
            <person name="Page C.A."/>
            <person name="Perez-Diaz I.M."/>
        </authorList>
    </citation>
    <scope>NUCLEOTIDE SEQUENCE</scope>
    <source>
        <strain evidence="1">1.8.9</strain>
    </source>
</reference>
<dbReference type="PANTHER" id="PTHR35145:SF1">
    <property type="entry name" value="CYTOPLASMIC PROTEIN"/>
    <property type="match status" value="1"/>
</dbReference>
<dbReference type="GeneID" id="49394131"/>
<accession>A0AAW8WBL5</accession>
<dbReference type="GO" id="GO:0003677">
    <property type="term" value="F:DNA binding"/>
    <property type="evidence" value="ECO:0007669"/>
    <property type="project" value="UniProtKB-KW"/>
</dbReference>
<evidence type="ECO:0000313" key="1">
    <source>
        <dbReference type="EMBL" id="MDT7038970.1"/>
    </source>
</evidence>
<keyword evidence="1" id="KW-0238">DNA-binding</keyword>
<protein>
    <submittedName>
        <fullName evidence="1">MmcQ/YjbR family DNA-binding protein</fullName>
    </submittedName>
</protein>
<gene>
    <name evidence="1" type="ORF">RI555_08240</name>
</gene>
<dbReference type="InterPro" id="IPR058532">
    <property type="entry name" value="YjbR/MT2646/Rv2570-like"/>
</dbReference>
<comment type="caution">
    <text evidence="1">The sequence shown here is derived from an EMBL/GenBank/DDBJ whole genome shotgun (WGS) entry which is preliminary data.</text>
</comment>
<dbReference type="InterPro" id="IPR007351">
    <property type="entry name" value="YjbR"/>
</dbReference>
<dbReference type="Pfam" id="PF04237">
    <property type="entry name" value="YjbR"/>
    <property type="match status" value="1"/>
</dbReference>
<dbReference type="PANTHER" id="PTHR35145">
    <property type="entry name" value="CYTOPLASMIC PROTEIN-RELATED"/>
    <property type="match status" value="1"/>
</dbReference>
<proteinExistence type="predicted"/>
<dbReference type="SUPFAM" id="SSF142906">
    <property type="entry name" value="YjbR-like"/>
    <property type="match status" value="1"/>
</dbReference>
<sequence>MIKHRGDEMNAQAVFKLVADRYQTTPAYLWQRYPDYAVLRHADNQKWYGLVMAVSKSDLGLVPGDETLVEVLDVKLDPEDVELLQTEPAYLPAYHMNKRHWITVQLEQVEPAVVERLLATSYQLTAR</sequence>
<organism evidence="1 2">
    <name type="scientific">Lactiplantibacillus pentosus</name>
    <name type="common">Lactobacillus pentosus</name>
    <dbReference type="NCBI Taxonomy" id="1589"/>
    <lineage>
        <taxon>Bacteria</taxon>
        <taxon>Bacillati</taxon>
        <taxon>Bacillota</taxon>
        <taxon>Bacilli</taxon>
        <taxon>Lactobacillales</taxon>
        <taxon>Lactobacillaceae</taxon>
        <taxon>Lactiplantibacillus</taxon>
    </lineage>
</organism>
<dbReference type="Gene3D" id="3.90.1150.30">
    <property type="match status" value="1"/>
</dbReference>